<feature type="region of interest" description="Disordered" evidence="1">
    <location>
        <begin position="325"/>
        <end position="361"/>
    </location>
</feature>
<organism evidence="3 4">
    <name type="scientific">Salana multivorans</name>
    <dbReference type="NCBI Taxonomy" id="120377"/>
    <lineage>
        <taxon>Bacteria</taxon>
        <taxon>Bacillati</taxon>
        <taxon>Actinomycetota</taxon>
        <taxon>Actinomycetes</taxon>
        <taxon>Micrococcales</taxon>
        <taxon>Beutenbergiaceae</taxon>
        <taxon>Salana</taxon>
    </lineage>
</organism>
<evidence type="ECO:0000313" key="4">
    <source>
        <dbReference type="Proteomes" id="UP000275356"/>
    </source>
</evidence>
<feature type="compositionally biased region" description="Basic and acidic residues" evidence="1">
    <location>
        <begin position="325"/>
        <end position="334"/>
    </location>
</feature>
<dbReference type="Proteomes" id="UP000275356">
    <property type="component" value="Unassembled WGS sequence"/>
</dbReference>
<name>A0A3N2D9F4_9MICO</name>
<dbReference type="EMBL" id="RKHQ01000001">
    <property type="protein sequence ID" value="ROR96268.1"/>
    <property type="molecule type" value="Genomic_DNA"/>
</dbReference>
<dbReference type="RefSeq" id="WP_123738474.1">
    <property type="nucleotide sequence ID" value="NZ_RKHQ01000001.1"/>
</dbReference>
<dbReference type="CDD" id="cd04865">
    <property type="entry name" value="LigD_Pol_like_2"/>
    <property type="match status" value="1"/>
</dbReference>
<evidence type="ECO:0000256" key="1">
    <source>
        <dbReference type="SAM" id="MobiDB-lite"/>
    </source>
</evidence>
<dbReference type="OrthoDB" id="4296267at2"/>
<dbReference type="AlphaFoldDB" id="A0A3N2D9F4"/>
<sequence length="361" mass="39904">MARASDAVVLDVDGREVRVSSPGRVIFETSPEPITKLEVAEYALAVGPGLLGALRDRPTALERWPDGYREGMKLTTRDGQQGDGFYSKRLPKGAPDWLTTARITFPSGRTADELCPRELAAVVWAVQMGTLTFHPWPVRSGDVEHPDQLRIDLDPQPGTDFDDAARLAPLVRAVAEEAGLTLFPKTSGGRGLHLFAPIRPEWDFPTARRATLALAREIERRDPAHVTTAWWKEERGTRVFIDYNQMARDRTIASAYSPRANGRATVSAPLHWSEIETPGLVSPDDFTIRTMPARFREVGDLFAGANGAAGGCEPAGLETLLEWVERDERDHDLGEAPYPPDHPKMPGEPPRVQPSRARHDD</sequence>
<dbReference type="InterPro" id="IPR014145">
    <property type="entry name" value="LigD_pol_dom"/>
</dbReference>
<evidence type="ECO:0000313" key="3">
    <source>
        <dbReference type="EMBL" id="ROR96268.1"/>
    </source>
</evidence>
<keyword evidence="3" id="KW-0436">Ligase</keyword>
<dbReference type="GO" id="GO:0016874">
    <property type="term" value="F:ligase activity"/>
    <property type="evidence" value="ECO:0007669"/>
    <property type="project" value="UniProtKB-KW"/>
</dbReference>
<accession>A0A3N2D9F4</accession>
<gene>
    <name evidence="3" type="ORF">EDD28_0850</name>
</gene>
<dbReference type="Gene3D" id="3.90.920.10">
    <property type="entry name" value="DNA primase, PRIM domain"/>
    <property type="match status" value="1"/>
</dbReference>
<dbReference type="PANTHER" id="PTHR42705:SF3">
    <property type="entry name" value="ATP-DEPENDENT DNA LIGASE"/>
    <property type="match status" value="1"/>
</dbReference>
<protein>
    <submittedName>
        <fullName evidence="3">DNA ligase D-like protein (Predicted polymerase)</fullName>
    </submittedName>
</protein>
<dbReference type="InterPro" id="IPR052171">
    <property type="entry name" value="NHEJ_LigD"/>
</dbReference>
<feature type="domain" description="DNA ligase D polymerase" evidence="2">
    <location>
        <begin position="35"/>
        <end position="302"/>
    </location>
</feature>
<evidence type="ECO:0000259" key="2">
    <source>
        <dbReference type="Pfam" id="PF21686"/>
    </source>
</evidence>
<proteinExistence type="predicted"/>
<reference evidence="3 4" key="1">
    <citation type="submission" date="2018-11" db="EMBL/GenBank/DDBJ databases">
        <title>Sequencing the genomes of 1000 actinobacteria strains.</title>
        <authorList>
            <person name="Klenk H.-P."/>
        </authorList>
    </citation>
    <scope>NUCLEOTIDE SEQUENCE [LARGE SCALE GENOMIC DNA]</scope>
    <source>
        <strain evidence="3 4">DSM 13521</strain>
    </source>
</reference>
<comment type="caution">
    <text evidence="3">The sequence shown here is derived from an EMBL/GenBank/DDBJ whole genome shotgun (WGS) entry which is preliminary data.</text>
</comment>
<keyword evidence="4" id="KW-1185">Reference proteome</keyword>
<dbReference type="Pfam" id="PF21686">
    <property type="entry name" value="LigD_Prim-Pol"/>
    <property type="match status" value="1"/>
</dbReference>
<dbReference type="PANTHER" id="PTHR42705">
    <property type="entry name" value="BIFUNCTIONAL NON-HOMOLOGOUS END JOINING PROTEIN LIGD"/>
    <property type="match status" value="1"/>
</dbReference>